<evidence type="ECO:0000256" key="2">
    <source>
        <dbReference type="ARBA" id="ARBA00022723"/>
    </source>
</evidence>
<protein>
    <submittedName>
        <fullName evidence="13">Zinc finger C2H2-type,Zinc finger, AD-type</fullName>
    </submittedName>
</protein>
<dbReference type="AlphaFoldDB" id="A0A5E4M8D0"/>
<dbReference type="Proteomes" id="UP000325440">
    <property type="component" value="Unassembled WGS sequence"/>
</dbReference>
<keyword evidence="6" id="KW-0238">DNA-binding</keyword>
<keyword evidence="7" id="KW-0539">Nucleus</keyword>
<evidence type="ECO:0000313" key="13">
    <source>
        <dbReference type="EMBL" id="VVC28445.1"/>
    </source>
</evidence>
<reference evidence="13 14" key="1">
    <citation type="submission" date="2019-08" db="EMBL/GenBank/DDBJ databases">
        <authorList>
            <person name="Alioto T."/>
            <person name="Alioto T."/>
            <person name="Gomez Garrido J."/>
        </authorList>
    </citation>
    <scope>NUCLEOTIDE SEQUENCE [LARGE SCALE GENOMIC DNA]</scope>
</reference>
<dbReference type="SUPFAM" id="SSF57716">
    <property type="entry name" value="Glucocorticoid receptor-like (DNA-binding domain)"/>
    <property type="match status" value="1"/>
</dbReference>
<dbReference type="GO" id="GO:0003700">
    <property type="term" value="F:DNA-binding transcription factor activity"/>
    <property type="evidence" value="ECO:0007669"/>
    <property type="project" value="TreeGrafter"/>
</dbReference>
<name>A0A5E4M8D0_9HEMI</name>
<dbReference type="GO" id="GO:0008270">
    <property type="term" value="F:zinc ion binding"/>
    <property type="evidence" value="ECO:0007669"/>
    <property type="project" value="UniProtKB-UniRule"/>
</dbReference>
<evidence type="ECO:0000313" key="14">
    <source>
        <dbReference type="Proteomes" id="UP000325440"/>
    </source>
</evidence>
<organism evidence="13 14">
    <name type="scientific">Cinara cedri</name>
    <dbReference type="NCBI Taxonomy" id="506608"/>
    <lineage>
        <taxon>Eukaryota</taxon>
        <taxon>Metazoa</taxon>
        <taxon>Ecdysozoa</taxon>
        <taxon>Arthropoda</taxon>
        <taxon>Hexapoda</taxon>
        <taxon>Insecta</taxon>
        <taxon>Pterygota</taxon>
        <taxon>Neoptera</taxon>
        <taxon>Paraneoptera</taxon>
        <taxon>Hemiptera</taxon>
        <taxon>Sternorrhyncha</taxon>
        <taxon>Aphidomorpha</taxon>
        <taxon>Aphidoidea</taxon>
        <taxon>Aphididae</taxon>
        <taxon>Lachninae</taxon>
        <taxon>Cinara</taxon>
    </lineage>
</organism>
<feature type="binding site" evidence="9">
    <location>
        <position position="14"/>
    </location>
    <ligand>
        <name>Zn(2+)</name>
        <dbReference type="ChEBI" id="CHEBI:29105"/>
    </ligand>
</feature>
<evidence type="ECO:0000256" key="9">
    <source>
        <dbReference type="PROSITE-ProRule" id="PRU01263"/>
    </source>
</evidence>
<feature type="domain" description="C2H2-type" evidence="11">
    <location>
        <begin position="333"/>
        <end position="360"/>
    </location>
</feature>
<gene>
    <name evidence="13" type="ORF">CINCED_3A002126</name>
</gene>
<evidence type="ECO:0000256" key="6">
    <source>
        <dbReference type="ARBA" id="ARBA00023125"/>
    </source>
</evidence>
<evidence type="ECO:0000256" key="7">
    <source>
        <dbReference type="ARBA" id="ARBA00023242"/>
    </source>
</evidence>
<keyword evidence="2 9" id="KW-0479">Metal-binding</keyword>
<dbReference type="PROSITE" id="PS00028">
    <property type="entry name" value="ZINC_FINGER_C2H2_1"/>
    <property type="match status" value="5"/>
</dbReference>
<feature type="binding site" evidence="9">
    <location>
        <position position="17"/>
    </location>
    <ligand>
        <name>Zn(2+)</name>
        <dbReference type="ChEBI" id="CHEBI:29105"/>
    </ligand>
</feature>
<sequence length="563" mass="63942">MMSIYKKVDFYDLCRLCMCVGGKKFDLFKSPQSSERQLPSKLKKCIPLQIKEKDTLPKGICESCVAKVEEFYNFLDQCVNTESTLKSYCATLSFSDRLKCQGKVYVRELVQNNLSDNSESQENNDTSDHSSTMGTMQSLSNLVQSGSIQIVNDINSRYQDFSKYEVQSAITSSTNGVESMKYNYTMANSNQSTLTDSSNEENDASENVQTIYSVPDIPSPDKDDSEMNMHSLTYVTPLTVEPEMLHFQFDKSESNDQDSDLDNSKSEVADEIKSYMNGFLSTHSALVSCTACGKVLESEKEYMMHSQTCGAISHRNIHNVPTKNSRDMMPPRFPCDSCDKKFKRKEHLIQHRKLHTGERPYSCETCLKSFSRKEHLMRHMLSHTGQRLYGCDLCHKHFSRKDNLHKHRTTHGVTGPLVCKICGKSFIVKHYYDMHIATHNEIEDSQLLYICDICKKQFDTNEFLLAHRFMQHTKSCKNEILSESGSINEELQNEVDNQQDQKSFSNVPNTYQVSYEGNNLFSHTGGGGVKADGDGGYGTVKNKNYCHGHRGGVRETLLTENNS</sequence>
<feature type="domain" description="C2H2-type" evidence="11">
    <location>
        <begin position="361"/>
        <end position="388"/>
    </location>
</feature>
<dbReference type="GO" id="GO:0000978">
    <property type="term" value="F:RNA polymerase II cis-regulatory region sequence-specific DNA binding"/>
    <property type="evidence" value="ECO:0007669"/>
    <property type="project" value="TreeGrafter"/>
</dbReference>
<evidence type="ECO:0000256" key="1">
    <source>
        <dbReference type="ARBA" id="ARBA00004123"/>
    </source>
</evidence>
<dbReference type="PANTHER" id="PTHR24404:SF114">
    <property type="entry name" value="KLUMPFUSS, ISOFORM B-RELATED"/>
    <property type="match status" value="1"/>
</dbReference>
<dbReference type="PROSITE" id="PS50157">
    <property type="entry name" value="ZINC_FINGER_C2H2_2"/>
    <property type="match status" value="5"/>
</dbReference>
<dbReference type="Pfam" id="PF00096">
    <property type="entry name" value="zf-C2H2"/>
    <property type="match status" value="3"/>
</dbReference>
<keyword evidence="4 8" id="KW-0863">Zinc-finger</keyword>
<accession>A0A5E4M8D0</accession>
<dbReference type="SUPFAM" id="SSF57667">
    <property type="entry name" value="beta-beta-alpha zinc fingers"/>
    <property type="match status" value="3"/>
</dbReference>
<dbReference type="FunFam" id="3.30.160.60:FF:000340">
    <property type="entry name" value="zinc finger protein 473 isoform X1"/>
    <property type="match status" value="1"/>
</dbReference>
<keyword evidence="5 9" id="KW-0862">Zinc</keyword>
<feature type="binding site" evidence="9">
    <location>
        <position position="64"/>
    </location>
    <ligand>
        <name>Zn(2+)</name>
        <dbReference type="ChEBI" id="CHEBI:29105"/>
    </ligand>
</feature>
<keyword evidence="14" id="KW-1185">Reference proteome</keyword>
<dbReference type="PANTHER" id="PTHR24404">
    <property type="entry name" value="ZINC FINGER PROTEIN"/>
    <property type="match status" value="1"/>
</dbReference>
<evidence type="ECO:0000256" key="3">
    <source>
        <dbReference type="ARBA" id="ARBA00022737"/>
    </source>
</evidence>
<evidence type="ECO:0000259" key="11">
    <source>
        <dbReference type="PROSITE" id="PS50157"/>
    </source>
</evidence>
<evidence type="ECO:0000256" key="8">
    <source>
        <dbReference type="PROSITE-ProRule" id="PRU00042"/>
    </source>
</evidence>
<dbReference type="SMART" id="SM00868">
    <property type="entry name" value="zf-AD"/>
    <property type="match status" value="1"/>
</dbReference>
<feature type="binding site" evidence="9">
    <location>
        <position position="61"/>
    </location>
    <ligand>
        <name>Zn(2+)</name>
        <dbReference type="ChEBI" id="CHEBI:29105"/>
    </ligand>
</feature>
<feature type="domain" description="C2H2-type" evidence="11">
    <location>
        <begin position="449"/>
        <end position="477"/>
    </location>
</feature>
<dbReference type="Gene3D" id="3.40.1800.20">
    <property type="match status" value="1"/>
</dbReference>
<evidence type="ECO:0000256" key="4">
    <source>
        <dbReference type="ARBA" id="ARBA00022771"/>
    </source>
</evidence>
<dbReference type="EMBL" id="CABPRJ010000481">
    <property type="protein sequence ID" value="VVC28445.1"/>
    <property type="molecule type" value="Genomic_DNA"/>
</dbReference>
<feature type="domain" description="C2H2-type" evidence="11">
    <location>
        <begin position="389"/>
        <end position="416"/>
    </location>
</feature>
<dbReference type="SMART" id="SM00355">
    <property type="entry name" value="ZnF_C2H2"/>
    <property type="match status" value="6"/>
</dbReference>
<evidence type="ECO:0000256" key="10">
    <source>
        <dbReference type="SAM" id="MobiDB-lite"/>
    </source>
</evidence>
<dbReference type="FunFam" id="3.30.160.60:FF:000912">
    <property type="entry name" value="Zinc finger protein 660"/>
    <property type="match status" value="1"/>
</dbReference>
<dbReference type="InterPro" id="IPR050589">
    <property type="entry name" value="Ikaros_C2H2-ZF"/>
</dbReference>
<dbReference type="Pfam" id="PF13912">
    <property type="entry name" value="zf-C2H2_6"/>
    <property type="match status" value="1"/>
</dbReference>
<feature type="domain" description="ZAD" evidence="12">
    <location>
        <begin position="12"/>
        <end position="88"/>
    </location>
</feature>
<dbReference type="GO" id="GO:0006357">
    <property type="term" value="P:regulation of transcription by RNA polymerase II"/>
    <property type="evidence" value="ECO:0007669"/>
    <property type="project" value="TreeGrafter"/>
</dbReference>
<evidence type="ECO:0000259" key="12">
    <source>
        <dbReference type="PROSITE" id="PS51915"/>
    </source>
</evidence>
<dbReference type="InterPro" id="IPR013087">
    <property type="entry name" value="Znf_C2H2_type"/>
</dbReference>
<feature type="region of interest" description="Disordered" evidence="10">
    <location>
        <begin position="113"/>
        <end position="134"/>
    </location>
</feature>
<feature type="domain" description="C2H2-type" evidence="11">
    <location>
        <begin position="417"/>
        <end position="444"/>
    </location>
</feature>
<dbReference type="OrthoDB" id="654211at2759"/>
<dbReference type="Pfam" id="PF07776">
    <property type="entry name" value="zf-AD"/>
    <property type="match status" value="1"/>
</dbReference>
<proteinExistence type="predicted"/>
<dbReference type="PROSITE" id="PS51915">
    <property type="entry name" value="ZAD"/>
    <property type="match status" value="1"/>
</dbReference>
<dbReference type="GO" id="GO:0005634">
    <property type="term" value="C:nucleus"/>
    <property type="evidence" value="ECO:0007669"/>
    <property type="project" value="UniProtKB-SubCell"/>
</dbReference>
<keyword evidence="3" id="KW-0677">Repeat</keyword>
<dbReference type="InterPro" id="IPR012934">
    <property type="entry name" value="Znf_AD"/>
</dbReference>
<evidence type="ECO:0000256" key="5">
    <source>
        <dbReference type="ARBA" id="ARBA00022833"/>
    </source>
</evidence>
<comment type="subcellular location">
    <subcellularLocation>
        <location evidence="1">Nucleus</location>
    </subcellularLocation>
</comment>
<dbReference type="Gene3D" id="3.30.160.60">
    <property type="entry name" value="Classic Zinc Finger"/>
    <property type="match status" value="4"/>
</dbReference>
<dbReference type="InterPro" id="IPR036236">
    <property type="entry name" value="Znf_C2H2_sf"/>
</dbReference>